<comment type="caution">
    <text evidence="14">The sequence shown here is derived from an EMBL/GenBank/DDBJ whole genome shotgun (WGS) entry which is preliminary data.</text>
</comment>
<dbReference type="GO" id="GO:0003677">
    <property type="term" value="F:DNA binding"/>
    <property type="evidence" value="ECO:0007669"/>
    <property type="project" value="UniProtKB-UniRule"/>
</dbReference>
<dbReference type="Pfam" id="PF07733">
    <property type="entry name" value="DNA_pol3_alpha"/>
    <property type="match status" value="1"/>
</dbReference>
<dbReference type="Pfam" id="PF14579">
    <property type="entry name" value="HHH_6"/>
    <property type="match status" value="1"/>
</dbReference>
<dbReference type="InterPro" id="IPR029460">
    <property type="entry name" value="DNAPol_HHH"/>
</dbReference>
<evidence type="ECO:0000259" key="12">
    <source>
        <dbReference type="SMART" id="SM00479"/>
    </source>
</evidence>
<evidence type="ECO:0000256" key="2">
    <source>
        <dbReference type="ARBA" id="ARBA00022490"/>
    </source>
</evidence>
<evidence type="ECO:0000256" key="11">
    <source>
        <dbReference type="HAMAP-Rule" id="MF_00356"/>
    </source>
</evidence>
<dbReference type="InterPro" id="IPR040982">
    <property type="entry name" value="DNA_pol3_finger"/>
</dbReference>
<comment type="catalytic activity">
    <reaction evidence="10 11">
        <text>DNA(n) + a 2'-deoxyribonucleoside 5'-triphosphate = DNA(n+1) + diphosphate</text>
        <dbReference type="Rhea" id="RHEA:22508"/>
        <dbReference type="Rhea" id="RHEA-COMP:17339"/>
        <dbReference type="Rhea" id="RHEA-COMP:17340"/>
        <dbReference type="ChEBI" id="CHEBI:33019"/>
        <dbReference type="ChEBI" id="CHEBI:61560"/>
        <dbReference type="ChEBI" id="CHEBI:173112"/>
        <dbReference type="EC" id="2.7.7.7"/>
    </reaction>
</comment>
<dbReference type="SUPFAM" id="SSF89550">
    <property type="entry name" value="PHP domain-like"/>
    <property type="match status" value="1"/>
</dbReference>
<dbReference type="Gene3D" id="3.30.420.10">
    <property type="entry name" value="Ribonuclease H-like superfamily/Ribonuclease H"/>
    <property type="match status" value="1"/>
</dbReference>
<dbReference type="FunFam" id="3.30.420.10:FF:000045">
    <property type="entry name" value="3'-5' exonuclease DinG"/>
    <property type="match status" value="1"/>
</dbReference>
<dbReference type="Gene3D" id="2.40.50.140">
    <property type="entry name" value="Nucleic acid-binding proteins"/>
    <property type="match status" value="1"/>
</dbReference>
<evidence type="ECO:0000256" key="1">
    <source>
        <dbReference type="ARBA" id="ARBA00003452"/>
    </source>
</evidence>
<feature type="domain" description="Polymerase/histidinol phosphatase N-terminal" evidence="13">
    <location>
        <begin position="296"/>
        <end position="363"/>
    </location>
</feature>
<dbReference type="Gene3D" id="6.10.140.1510">
    <property type="match status" value="1"/>
</dbReference>
<dbReference type="InterPro" id="IPR012340">
    <property type="entry name" value="NA-bd_OB-fold"/>
</dbReference>
<evidence type="ECO:0000259" key="13">
    <source>
        <dbReference type="SMART" id="SM00481"/>
    </source>
</evidence>
<dbReference type="HAMAP" id="MF_00356">
    <property type="entry name" value="DNApol_PolC"/>
    <property type="match status" value="1"/>
</dbReference>
<dbReference type="NCBIfam" id="TIGR01405">
    <property type="entry name" value="polC_Gram_pos"/>
    <property type="match status" value="1"/>
</dbReference>
<dbReference type="SMART" id="SM00481">
    <property type="entry name" value="POLIIIAc"/>
    <property type="match status" value="1"/>
</dbReference>
<dbReference type="InterPro" id="IPR004805">
    <property type="entry name" value="DnaE2/DnaE/PolC"/>
</dbReference>
<evidence type="ECO:0000313" key="14">
    <source>
        <dbReference type="EMBL" id="PWJ96506.1"/>
    </source>
</evidence>
<dbReference type="Pfam" id="PF17657">
    <property type="entry name" value="DNA_pol3_finger"/>
    <property type="match status" value="1"/>
</dbReference>
<dbReference type="InterPro" id="IPR006308">
    <property type="entry name" value="Pol_III_a_PolC-type_gram_pos"/>
</dbReference>
<dbReference type="Proteomes" id="UP000245921">
    <property type="component" value="Unassembled WGS sequence"/>
</dbReference>
<keyword evidence="3 11" id="KW-0808">Transferase</keyword>
<dbReference type="InterPro" id="IPR036397">
    <property type="entry name" value="RNaseH_sf"/>
</dbReference>
<dbReference type="Gene3D" id="1.10.150.870">
    <property type="match status" value="1"/>
</dbReference>
<evidence type="ECO:0000256" key="10">
    <source>
        <dbReference type="ARBA" id="ARBA00049244"/>
    </source>
</evidence>
<sequence length="1396" mass="160168">MQNNINKFFIDNIGFIPFDIKGEIKKVNNGIEDIYEIYIENNKNEAFEIYLKKYLTRMLKSEVKITPVGNNSVEYFIENWQKLIIGNNLYEYLMLLLPIFDGEKIIFKTFSKYVVTRLKREKSTLNSFIARYIGNNINYEFELDDKLKPDSKPMDYYFNEPSNYYNNTVNKISNKKNDIIIIGNNFKKIHTDISSIQSTEGRIAVIKGKVFYKEFNDKNNIVSLYVTDNNDSIVVKHFASLGAEINSKVNIGDMLLIEGSIFYDTFIKDFCVKPFNLVKIQEEFKTSEDNNESKRVELHSHSKLSQMDGIIEVKDLVKKAKKFGHKAIAITDHGAIQSIPQFYDAASSMEIKAIYGLEANVVDDFINIININTEDQLIDKCEYVVFDFETTGLQPAVNEIIEIGAVKVKNGEVIEKFHSLIKPEKSLPPIITKITGIDEDMLKDKNSIKEELPKFLKFIGNSILVAHNADFDYRFLREWVGKVQNKKYKNTYIDTLSLSKSLMNLSGYSLDKVVKGLNLGNFNHHRADEDAHITALVFLKLIEMAMSRGVKYLSDFDKLRKFIDYKSLRPMHMTVLVKNRTGLKNLYKLVSNSHVKYFYRIPRILKSELSNLRDGLLIGSGCENGELCQAFIRGATKDELLETAKFFDYIEIMPIDSLEIREEFSDERAIEMYKMIYEVARELDIPAVMTGNVHYLEKHERKFRTALKVADKKRYYKSNRYFRTTDEMLDATFKIFNNKSICEELVIKNSNLIADSIEEIQPLKKKLNPPNIENAENQVRELTMNKAYEMYGEKLPEIVMKRLERELNSIIKHGYSVLYLMAQKIVKKSNDDGYLVGSRGSVGSSLVATMMGITEVNPLPPHYYCPKCKKSIFFTDGKYGSGYDLPDKKCEDCNIMMKKNGQDIPFETFMGFEGDKIPDIDLNFSGEYQARAHKYVEEMFGTGHVFKAGTISTVAERTAFEYARKYSEKYSEVTGKTLRNCEMQRIANAITGVKRTTGQHPGGLMIVPKEFEIFDFTPIQFPANDTKSDVKTTHFDYHVIHDDLVKLDALGHDDPTFIRMLTDLTGISPFDIPMDDKKTMSIFSSTQTLNIDLKNELNTTVGSLGIPEFGTNFVRRMLEDTRPKTFAELVRISGLSHGTDVWSGNAKNYIDDGIATLNDVIACRDDIMNYLILKGADPKKSFFIMEKVRKGKGLTPEDEELMKNVKVPEWFLNSCKKIKYLFPKAHAAAYVSMAFRIAWFKVHKPLAFYATYFSVKGDEFNLEVIIKGKDSIKRRLMELRSMELDVKKKNERTVLEIALEMLLRGFSFKNVDLYRSDSKKFLIDGKSLIIPFIKIPNLGEKAAKSVIVARNKGEFQSIEELISRTGVNKSNIETLKDMKILDGLPDKNQMSLFGGI</sequence>
<keyword evidence="4 11" id="KW-0548">Nucleotidyltransferase</keyword>
<keyword evidence="15" id="KW-1185">Reference proteome</keyword>
<keyword evidence="6 11" id="KW-0540">Nuclease</keyword>
<evidence type="ECO:0000313" key="15">
    <source>
        <dbReference type="Proteomes" id="UP000245921"/>
    </source>
</evidence>
<comment type="function">
    <text evidence="1 11">Required for replicative DNA synthesis. This DNA polymerase also exhibits 3' to 5' exonuclease activity.</text>
</comment>
<dbReference type="InterPro" id="IPR003141">
    <property type="entry name" value="Pol/His_phosphatase_N"/>
</dbReference>
<feature type="domain" description="Exonuclease" evidence="12">
    <location>
        <begin position="382"/>
        <end position="547"/>
    </location>
</feature>
<dbReference type="Pfam" id="PF00929">
    <property type="entry name" value="RNase_T"/>
    <property type="match status" value="1"/>
</dbReference>
<evidence type="ECO:0000256" key="8">
    <source>
        <dbReference type="ARBA" id="ARBA00022839"/>
    </source>
</evidence>
<dbReference type="NCBIfam" id="NF001688">
    <property type="entry name" value="PRK00448.1"/>
    <property type="match status" value="1"/>
</dbReference>
<dbReference type="CDD" id="cd07435">
    <property type="entry name" value="PHP_PolIIIA_POLC"/>
    <property type="match status" value="1"/>
</dbReference>
<keyword evidence="9 11" id="KW-0239">DNA-directed DNA polymerase</keyword>
<accession>A0AA45C8X5</accession>
<dbReference type="InterPro" id="IPR004013">
    <property type="entry name" value="PHP_dom"/>
</dbReference>
<dbReference type="Gene3D" id="3.20.20.140">
    <property type="entry name" value="Metal-dependent hydrolases"/>
    <property type="match status" value="2"/>
</dbReference>
<dbReference type="InterPro" id="IPR006054">
    <property type="entry name" value="DnaQ"/>
</dbReference>
<dbReference type="SUPFAM" id="SSF53098">
    <property type="entry name" value="Ribonuclease H-like"/>
    <property type="match status" value="1"/>
</dbReference>
<dbReference type="InterPro" id="IPR012337">
    <property type="entry name" value="RNaseH-like_sf"/>
</dbReference>
<keyword evidence="8 11" id="KW-0269">Exonuclease</keyword>
<reference evidence="14 15" key="1">
    <citation type="submission" date="2018-05" db="EMBL/GenBank/DDBJ databases">
        <title>Genomic Encyclopedia of Type Strains, Phase IV (KMG-IV): sequencing the most valuable type-strain genomes for metagenomic binning, comparative biology and taxonomic classification.</title>
        <authorList>
            <person name="Goeker M."/>
        </authorList>
    </citation>
    <scope>NUCLEOTIDE SEQUENCE [LARGE SCALE GENOMIC DNA]</scope>
    <source>
        <strain evidence="14 15">DSM 24906</strain>
    </source>
</reference>
<dbReference type="GO" id="GO:0008408">
    <property type="term" value="F:3'-5' exonuclease activity"/>
    <property type="evidence" value="ECO:0007669"/>
    <property type="project" value="UniProtKB-UniRule"/>
</dbReference>
<dbReference type="RefSeq" id="WP_240597453.1">
    <property type="nucleotide sequence ID" value="NZ_QGGI01000001.1"/>
</dbReference>
<protein>
    <recommendedName>
        <fullName evidence="11">DNA polymerase III PolC-type</fullName>
        <shortName evidence="11">PolIII</shortName>
        <ecNumber evidence="11">2.7.7.7</ecNumber>
    </recommendedName>
</protein>
<proteinExistence type="inferred from homology"/>
<dbReference type="SMART" id="SM00479">
    <property type="entry name" value="EXOIII"/>
    <property type="match status" value="1"/>
</dbReference>
<dbReference type="NCBIfam" id="TIGR00573">
    <property type="entry name" value="dnaq"/>
    <property type="match status" value="1"/>
</dbReference>
<keyword evidence="7 11" id="KW-0378">Hydrolase</keyword>
<comment type="subcellular location">
    <subcellularLocation>
        <location evidence="11">Cytoplasm</location>
    </subcellularLocation>
</comment>
<dbReference type="EMBL" id="QGGI01000001">
    <property type="protein sequence ID" value="PWJ96506.1"/>
    <property type="molecule type" value="Genomic_DNA"/>
</dbReference>
<gene>
    <name evidence="11" type="primary">polC</name>
    <name evidence="14" type="ORF">C7380_10178</name>
</gene>
<dbReference type="InterPro" id="IPR011708">
    <property type="entry name" value="DNA_pol3_alpha_NTPase_dom"/>
</dbReference>
<dbReference type="PANTHER" id="PTHR32294:SF5">
    <property type="entry name" value="DNA POLYMERASE III POLC-TYPE"/>
    <property type="match status" value="1"/>
</dbReference>
<dbReference type="PANTHER" id="PTHR32294">
    <property type="entry name" value="DNA POLYMERASE III SUBUNIT ALPHA"/>
    <property type="match status" value="1"/>
</dbReference>
<comment type="similarity">
    <text evidence="11">Belongs to the DNA polymerase type-C family. PolC subfamily.</text>
</comment>
<dbReference type="InterPro" id="IPR044923">
    <property type="entry name" value="PolC_middle_finger_sf"/>
</dbReference>
<organism evidence="14 15">
    <name type="scientific">Oceanotoga teriensis</name>
    <dbReference type="NCBI Taxonomy" id="515440"/>
    <lineage>
        <taxon>Bacteria</taxon>
        <taxon>Thermotogati</taxon>
        <taxon>Thermotogota</taxon>
        <taxon>Thermotogae</taxon>
        <taxon>Petrotogales</taxon>
        <taxon>Petrotogaceae</taxon>
        <taxon>Oceanotoga</taxon>
    </lineage>
</organism>
<evidence type="ECO:0000256" key="3">
    <source>
        <dbReference type="ARBA" id="ARBA00022679"/>
    </source>
</evidence>
<evidence type="ECO:0000256" key="7">
    <source>
        <dbReference type="ARBA" id="ARBA00022801"/>
    </source>
</evidence>
<dbReference type="Gene3D" id="3.30.1900.20">
    <property type="match status" value="2"/>
</dbReference>
<keyword evidence="2 11" id="KW-0963">Cytoplasm</keyword>
<evidence type="ECO:0000256" key="5">
    <source>
        <dbReference type="ARBA" id="ARBA00022705"/>
    </source>
</evidence>
<dbReference type="GO" id="GO:0005737">
    <property type="term" value="C:cytoplasm"/>
    <property type="evidence" value="ECO:0007669"/>
    <property type="project" value="UniProtKB-SubCell"/>
</dbReference>
<keyword evidence="5 11" id="KW-0235">DNA replication</keyword>
<dbReference type="EC" id="2.7.7.7" evidence="11"/>
<dbReference type="InterPro" id="IPR016195">
    <property type="entry name" value="Pol/histidinol_Pase-like"/>
</dbReference>
<evidence type="ECO:0000256" key="4">
    <source>
        <dbReference type="ARBA" id="ARBA00022695"/>
    </source>
</evidence>
<dbReference type="GO" id="GO:0006261">
    <property type="term" value="P:DNA-templated DNA replication"/>
    <property type="evidence" value="ECO:0007669"/>
    <property type="project" value="UniProtKB-UniRule"/>
</dbReference>
<evidence type="ECO:0000256" key="9">
    <source>
        <dbReference type="ARBA" id="ARBA00022932"/>
    </source>
</evidence>
<dbReference type="GO" id="GO:0003887">
    <property type="term" value="F:DNA-directed DNA polymerase activity"/>
    <property type="evidence" value="ECO:0007669"/>
    <property type="project" value="UniProtKB-UniRule"/>
</dbReference>
<name>A0AA45C8X5_9BACT</name>
<dbReference type="InterPro" id="IPR013520">
    <property type="entry name" value="Ribonucl_H"/>
</dbReference>
<evidence type="ECO:0000256" key="6">
    <source>
        <dbReference type="ARBA" id="ARBA00022722"/>
    </source>
</evidence>
<dbReference type="Pfam" id="PF02811">
    <property type="entry name" value="PHP"/>
    <property type="match status" value="1"/>
</dbReference>
<dbReference type="Gene3D" id="1.10.150.700">
    <property type="entry name" value="PolC, middle finger domain"/>
    <property type="match status" value="1"/>
</dbReference>
<dbReference type="CDD" id="cd06127">
    <property type="entry name" value="DEDDh"/>
    <property type="match status" value="1"/>
</dbReference>
<dbReference type="Gene3D" id="1.20.5.140">
    <property type="match status" value="1"/>
</dbReference>